<feature type="compositionally biased region" description="Basic residues" evidence="1">
    <location>
        <begin position="83"/>
        <end position="99"/>
    </location>
</feature>
<proteinExistence type="predicted"/>
<dbReference type="AlphaFoldDB" id="A0A6J4PYB9"/>
<evidence type="ECO:0000313" key="2">
    <source>
        <dbReference type="EMBL" id="CAA9427827.1"/>
    </source>
</evidence>
<feature type="non-terminal residue" evidence="2">
    <location>
        <position position="120"/>
    </location>
</feature>
<evidence type="ECO:0000256" key="1">
    <source>
        <dbReference type="SAM" id="MobiDB-lite"/>
    </source>
</evidence>
<sequence length="120" mass="13683">HGGGRGHRRLGQGRAPPRRGRRPPRPRPHALPPLSRGEGRHLPGRGPRGHHPRPRTQLRQRSLQAHGAGHGRLRGGRRDGRARPHPPHLARPRLRRPPRLRGPGRDPRRRRPRQTSGRRV</sequence>
<protein>
    <submittedName>
        <fullName evidence="2">Uncharacterized protein</fullName>
    </submittedName>
</protein>
<dbReference type="EMBL" id="CADCUU010000396">
    <property type="protein sequence ID" value="CAA9427827.1"/>
    <property type="molecule type" value="Genomic_DNA"/>
</dbReference>
<gene>
    <name evidence="2" type="ORF">AVDCRST_MAG15-2633</name>
</gene>
<feature type="compositionally biased region" description="Basic residues" evidence="1">
    <location>
        <begin position="47"/>
        <end position="58"/>
    </location>
</feature>
<feature type="region of interest" description="Disordered" evidence="1">
    <location>
        <begin position="1"/>
        <end position="120"/>
    </location>
</feature>
<feature type="non-terminal residue" evidence="2">
    <location>
        <position position="1"/>
    </location>
</feature>
<feature type="compositionally biased region" description="Basic residues" evidence="1">
    <location>
        <begin position="107"/>
        <end position="120"/>
    </location>
</feature>
<reference evidence="2" key="1">
    <citation type="submission" date="2020-02" db="EMBL/GenBank/DDBJ databases">
        <authorList>
            <person name="Meier V. D."/>
        </authorList>
    </citation>
    <scope>NUCLEOTIDE SEQUENCE</scope>
    <source>
        <strain evidence="2">AVDCRST_MAG15</strain>
    </source>
</reference>
<feature type="compositionally biased region" description="Basic residues" evidence="1">
    <location>
        <begin position="1"/>
        <end position="28"/>
    </location>
</feature>
<name>A0A6J4PYB9_9RHOB</name>
<accession>A0A6J4PYB9</accession>
<organism evidence="2">
    <name type="scientific">uncultured Rubellimicrobium sp</name>
    <dbReference type="NCBI Taxonomy" id="543078"/>
    <lineage>
        <taxon>Bacteria</taxon>
        <taxon>Pseudomonadati</taxon>
        <taxon>Pseudomonadota</taxon>
        <taxon>Alphaproteobacteria</taxon>
        <taxon>Rhodobacterales</taxon>
        <taxon>Roseobacteraceae</taxon>
        <taxon>Rubellimicrobium</taxon>
        <taxon>environmental samples</taxon>
    </lineage>
</organism>